<evidence type="ECO:0000259" key="1">
    <source>
        <dbReference type="Pfam" id="PF20241"/>
    </source>
</evidence>
<dbReference type="PANTHER" id="PTHR33065:SF61">
    <property type="entry name" value="EXPRESSED PROTEIN"/>
    <property type="match status" value="1"/>
</dbReference>
<dbReference type="Proteomes" id="UP000636709">
    <property type="component" value="Unassembled WGS sequence"/>
</dbReference>
<evidence type="ECO:0000313" key="3">
    <source>
        <dbReference type="Proteomes" id="UP000636709"/>
    </source>
</evidence>
<name>A0A835BSA0_9POAL</name>
<dbReference type="Pfam" id="PF20241">
    <property type="entry name" value="DUF6598"/>
    <property type="match status" value="1"/>
</dbReference>
<protein>
    <recommendedName>
        <fullName evidence="1">DUF6598 domain-containing protein</fullName>
    </recommendedName>
</protein>
<comment type="caution">
    <text evidence="2">The sequence shown here is derived from an EMBL/GenBank/DDBJ whole genome shotgun (WGS) entry which is preliminary data.</text>
</comment>
<dbReference type="EMBL" id="JACEFO010001767">
    <property type="protein sequence ID" value="KAF8706517.1"/>
    <property type="molecule type" value="Genomic_DNA"/>
</dbReference>
<dbReference type="AlphaFoldDB" id="A0A835BSA0"/>
<accession>A0A835BSA0</accession>
<keyword evidence="3" id="KW-1185">Reference proteome</keyword>
<feature type="domain" description="DUF6598" evidence="1">
    <location>
        <begin position="17"/>
        <end position="263"/>
    </location>
</feature>
<dbReference type="InterPro" id="IPR046533">
    <property type="entry name" value="DUF6598"/>
</dbReference>
<proteinExistence type="predicted"/>
<dbReference type="PANTHER" id="PTHR33065">
    <property type="entry name" value="OS07G0486400 PROTEIN"/>
    <property type="match status" value="1"/>
</dbReference>
<organism evidence="2 3">
    <name type="scientific">Digitaria exilis</name>
    <dbReference type="NCBI Taxonomy" id="1010633"/>
    <lineage>
        <taxon>Eukaryota</taxon>
        <taxon>Viridiplantae</taxon>
        <taxon>Streptophyta</taxon>
        <taxon>Embryophyta</taxon>
        <taxon>Tracheophyta</taxon>
        <taxon>Spermatophyta</taxon>
        <taxon>Magnoliopsida</taxon>
        <taxon>Liliopsida</taxon>
        <taxon>Poales</taxon>
        <taxon>Poaceae</taxon>
        <taxon>PACMAD clade</taxon>
        <taxon>Panicoideae</taxon>
        <taxon>Panicodae</taxon>
        <taxon>Paniceae</taxon>
        <taxon>Anthephorinae</taxon>
        <taxon>Digitaria</taxon>
    </lineage>
</organism>
<reference evidence="2" key="1">
    <citation type="submission" date="2020-07" db="EMBL/GenBank/DDBJ databases">
        <title>Genome sequence and genetic diversity analysis of an under-domesticated orphan crop, white fonio (Digitaria exilis).</title>
        <authorList>
            <person name="Bennetzen J.L."/>
            <person name="Chen S."/>
            <person name="Ma X."/>
            <person name="Wang X."/>
            <person name="Yssel A.E.J."/>
            <person name="Chaluvadi S.R."/>
            <person name="Johnson M."/>
            <person name="Gangashetty P."/>
            <person name="Hamidou F."/>
            <person name="Sanogo M.D."/>
            <person name="Zwaenepoel A."/>
            <person name="Wallace J."/>
            <person name="Van De Peer Y."/>
            <person name="Van Deynze A."/>
        </authorList>
    </citation>
    <scope>NUCLEOTIDE SEQUENCE</scope>
    <source>
        <tissue evidence="2">Leaves</tissue>
    </source>
</reference>
<dbReference type="InterPro" id="IPR001938">
    <property type="entry name" value="Thaumatin"/>
</dbReference>
<evidence type="ECO:0000313" key="2">
    <source>
        <dbReference type="EMBL" id="KAF8706517.1"/>
    </source>
</evidence>
<dbReference type="PIRSF" id="PIRSF002703">
    <property type="entry name" value="Thaumatin"/>
    <property type="match status" value="1"/>
</dbReference>
<dbReference type="OrthoDB" id="586448at2759"/>
<sequence length="264" mass="29580">MRYTKEPVPGHARTQETLQICYVKIKQVKGGLQWPLHVFGIVAARDPIDHNRNIIFNRTRDNCQVLTKEDPFLLLTGPTRAVVVCDPVYFEVVLKVKGNVESEDKDLSLLTEPLTNHSSILYTCLMSKDYTSKLSTLELTFGYVVDSVEATISVCITEGSWPDGYIGQVTAHTSSLKNRVLLLRSEFEKMPVSDDGMIKLSRCVASVELEGKLTVSVVAFQHDHDDYDRINVVGKDEEDFSPRKSGKSYGRLDVGFCKMDVTVA</sequence>
<gene>
    <name evidence="2" type="ORF">HU200_030794</name>
</gene>